<evidence type="ECO:0000313" key="1">
    <source>
        <dbReference type="EMBL" id="PGH15040.1"/>
    </source>
</evidence>
<accession>A0A2B7Y182</accession>
<reference evidence="1 2" key="1">
    <citation type="submission" date="2017-10" db="EMBL/GenBank/DDBJ databases">
        <title>Comparative genomics in systemic dimorphic fungi from Ajellomycetaceae.</title>
        <authorList>
            <person name="Munoz J.F."/>
            <person name="Mcewen J.G."/>
            <person name="Clay O.K."/>
            <person name="Cuomo C.A."/>
        </authorList>
    </citation>
    <scope>NUCLEOTIDE SEQUENCE [LARGE SCALE GENOMIC DNA]</scope>
    <source>
        <strain evidence="1 2">UAMH5409</strain>
    </source>
</reference>
<dbReference type="Proteomes" id="UP000223968">
    <property type="component" value="Unassembled WGS sequence"/>
</dbReference>
<proteinExistence type="predicted"/>
<dbReference type="OrthoDB" id="5325862at2759"/>
<evidence type="ECO:0000313" key="2">
    <source>
        <dbReference type="Proteomes" id="UP000223968"/>
    </source>
</evidence>
<dbReference type="AlphaFoldDB" id="A0A2B7Y182"/>
<protein>
    <submittedName>
        <fullName evidence="1">Uncharacterized protein</fullName>
    </submittedName>
</protein>
<comment type="caution">
    <text evidence="1">The sequence shown here is derived from an EMBL/GenBank/DDBJ whole genome shotgun (WGS) entry which is preliminary data.</text>
</comment>
<dbReference type="EMBL" id="PDNB01000029">
    <property type="protein sequence ID" value="PGH15040.1"/>
    <property type="molecule type" value="Genomic_DNA"/>
</dbReference>
<sequence length="256" mass="28406">MTMSSQNPFTDDGHLAKEKEVLKSSAASTFSTETAETLVNTTSPFTRGHSLFINARGKALFRLPTPSSQLEIQICHPDASLAYVSTREKLWSGNCTLSSPQRGDLISTEYRFGPNREPVIRLSNDSEKVAPEIKITGRWTSRTTSFVLPDGSTFEWRYVKEIGPGGKKERFVVLDKIEVSGRRRVAHLLRNEQTRPSKTSKCTAGNGGELVFDRHALEVMDETLIVATCLLMLKKEVDRRRALQMFVLIGGASGGN</sequence>
<organism evidence="1 2">
    <name type="scientific">Helicocarpus griseus UAMH5409</name>
    <dbReference type="NCBI Taxonomy" id="1447875"/>
    <lineage>
        <taxon>Eukaryota</taxon>
        <taxon>Fungi</taxon>
        <taxon>Dikarya</taxon>
        <taxon>Ascomycota</taxon>
        <taxon>Pezizomycotina</taxon>
        <taxon>Eurotiomycetes</taxon>
        <taxon>Eurotiomycetidae</taxon>
        <taxon>Onygenales</taxon>
        <taxon>Ajellomycetaceae</taxon>
        <taxon>Helicocarpus</taxon>
    </lineage>
</organism>
<dbReference type="STRING" id="1447875.A0A2B7Y182"/>
<gene>
    <name evidence="1" type="ORF">AJ79_02722</name>
</gene>
<keyword evidence="2" id="KW-1185">Reference proteome</keyword>
<name>A0A2B7Y182_9EURO</name>